<dbReference type="PANTHER" id="PTHR45774:SF3">
    <property type="entry name" value="BTB (POZ) DOMAIN-CONTAINING 2B-RELATED"/>
    <property type="match status" value="1"/>
</dbReference>
<dbReference type="AlphaFoldDB" id="A0A226EVC7"/>
<dbReference type="Gene3D" id="3.30.710.10">
    <property type="entry name" value="Potassium Channel Kv1.1, Chain A"/>
    <property type="match status" value="1"/>
</dbReference>
<protein>
    <submittedName>
        <fullName evidence="3">BTB/POZ domain-containing protein 2</fullName>
    </submittedName>
</protein>
<organism evidence="3 4">
    <name type="scientific">Folsomia candida</name>
    <name type="common">Springtail</name>
    <dbReference type="NCBI Taxonomy" id="158441"/>
    <lineage>
        <taxon>Eukaryota</taxon>
        <taxon>Metazoa</taxon>
        <taxon>Ecdysozoa</taxon>
        <taxon>Arthropoda</taxon>
        <taxon>Hexapoda</taxon>
        <taxon>Collembola</taxon>
        <taxon>Entomobryomorpha</taxon>
        <taxon>Isotomoidea</taxon>
        <taxon>Isotomidae</taxon>
        <taxon>Proisotominae</taxon>
        <taxon>Folsomia</taxon>
    </lineage>
</organism>
<accession>A0A226EVC7</accession>
<dbReference type="GO" id="GO:0022008">
    <property type="term" value="P:neurogenesis"/>
    <property type="evidence" value="ECO:0007669"/>
    <property type="project" value="TreeGrafter"/>
</dbReference>
<feature type="compositionally biased region" description="Low complexity" evidence="1">
    <location>
        <begin position="52"/>
        <end position="63"/>
    </location>
</feature>
<feature type="compositionally biased region" description="Basic and acidic residues" evidence="1">
    <location>
        <begin position="82"/>
        <end position="94"/>
    </location>
</feature>
<evidence type="ECO:0000313" key="3">
    <source>
        <dbReference type="EMBL" id="OXA61479.1"/>
    </source>
</evidence>
<feature type="domain" description="BACK" evidence="2">
    <location>
        <begin position="512"/>
        <end position="621"/>
    </location>
</feature>
<feature type="compositionally biased region" description="Basic residues" evidence="1">
    <location>
        <begin position="235"/>
        <end position="255"/>
    </location>
</feature>
<dbReference type="InterPro" id="IPR011705">
    <property type="entry name" value="BACK"/>
</dbReference>
<proteinExistence type="predicted"/>
<dbReference type="InterPro" id="IPR011333">
    <property type="entry name" value="SKP1/BTB/POZ_sf"/>
</dbReference>
<dbReference type="GO" id="GO:0005829">
    <property type="term" value="C:cytosol"/>
    <property type="evidence" value="ECO:0007669"/>
    <property type="project" value="TreeGrafter"/>
</dbReference>
<feature type="compositionally biased region" description="Low complexity" evidence="1">
    <location>
        <begin position="147"/>
        <end position="167"/>
    </location>
</feature>
<comment type="caution">
    <text evidence="3">The sequence shown here is derived from an EMBL/GenBank/DDBJ whole genome shotgun (WGS) entry which is preliminary data.</text>
</comment>
<sequence>MKRQAGEREKNSNQNIDKYTGNTNSPPRSRSPPSPSTRMLSSGEEATENGESSLPTLSLSSSTTPPPPSQATTTTMSSEEPADYRDEGQVDNKSSHPPPPTLSLSPSPSKSRTTTTTMSSEEPTENRVEGPVSSTSPPPPPPPESMSPPQLSTTSPPPNTMSSSSSSSDEDDEQEGSSDDEPENPDSPSSTSARPSASSPKPCSSRQAKILLTKEKKKEDEKKKREKKKENENKKKNKNKNNKKNTVTRKKRRKKLVIPDHVYHPDYVETNSKRRAMVDLINQIYDENKTEYDQEDINQLLDPLPKIKLRQGFYGPYHGTIDQEQYEFKRRKITGKVLPSTKSGRFKEEIRQHPEVLKSTRFKSAAVRREEFLQTVPERDSDEPVKLPKYNGRYLITPSMRRSRPDYEEEEPIRRSTGLVEGALEMRLKDSSKLRALMKEKAVYNAVTLTEDPVAFKRLVEYLHTEDFADKSTYTNNEIVTILKLGHRHCPQKVSDDMRMKLLDRGLRLTNAYQMLNNANQFGLSALKDMATAYIDGVNRNAEMYLKSEDFLELEENCLVNLLQSDDLACPEIKLFEAIIRWGKRKQEAVPSSASLRDILDSAIYQIRFPLMTPLQLSTVDDSQVLTSEEMKGLSAYVSAGIGLRRFISRPRAPAISQQDEDDEGEGVDQTNDDIDIDYSIVKFESPMLFDTSRSATPLINFVDDSINRDDDFMVQIKNEDQAVNLVSQTWHEMLEKAGQIPKTTTGLILICTVETDAQLRGKIISRVSLPHLKKIELDLHIPPKLKSKPNAILLQRKKYDVEKHLFFKEDRDDDVNIDCKVIMNGCTFLKWSPAEEEVIVGFGGRHSEPFLERLKDKNFMERFNMLTIVDNKLANVRGTVPGFPVKDIMLWGVDDESPSLLGDFLWNFVNLESLSCWTKGPPKKLADKHSPIREISVIDINRDLTSGYKLVKLSVCEAALVVHPEDNIANIVKHNLTEFYTTNCHFSPEIYAHFHEMFPKLRKVSFGHKILDQSALLFEQENEKAPKRRKISPEEETLMSAQSVQLVNNILKIKDIEMIRIACLDWDLGPKSRSVKNNVMDFLKRAGWTRKYPPSDFLVTKDATTGKWEMDPAISSEGRNADENTWEHDMYWDYTDKSEFEYFGLSRIFKDFDTFKNYNVV</sequence>
<reference evidence="3 4" key="1">
    <citation type="submission" date="2015-12" db="EMBL/GenBank/DDBJ databases">
        <title>The genome of Folsomia candida.</title>
        <authorList>
            <person name="Faddeeva A."/>
            <person name="Derks M.F."/>
            <person name="Anvar Y."/>
            <person name="Smit S."/>
            <person name="Van Straalen N."/>
            <person name="Roelofs D."/>
        </authorList>
    </citation>
    <scope>NUCLEOTIDE SEQUENCE [LARGE SCALE GENOMIC DNA]</scope>
    <source>
        <strain evidence="3 4">VU population</strain>
        <tissue evidence="3">Whole body</tissue>
    </source>
</reference>
<keyword evidence="4" id="KW-1185">Reference proteome</keyword>
<name>A0A226EVC7_FOLCA</name>
<feature type="compositionally biased region" description="Basic and acidic residues" evidence="1">
    <location>
        <begin position="212"/>
        <end position="234"/>
    </location>
</feature>
<feature type="compositionally biased region" description="Acidic residues" evidence="1">
    <location>
        <begin position="659"/>
        <end position="672"/>
    </location>
</feature>
<evidence type="ECO:0000313" key="4">
    <source>
        <dbReference type="Proteomes" id="UP000198287"/>
    </source>
</evidence>
<feature type="region of interest" description="Disordered" evidence="1">
    <location>
        <begin position="653"/>
        <end position="672"/>
    </location>
</feature>
<evidence type="ECO:0000256" key="1">
    <source>
        <dbReference type="SAM" id="MobiDB-lite"/>
    </source>
</evidence>
<feature type="compositionally biased region" description="Low complexity" evidence="1">
    <location>
        <begin position="102"/>
        <end position="121"/>
    </location>
</feature>
<feature type="region of interest" description="Disordered" evidence="1">
    <location>
        <begin position="1"/>
        <end position="255"/>
    </location>
</feature>
<dbReference type="EMBL" id="LNIX01000001">
    <property type="protein sequence ID" value="OXA61479.1"/>
    <property type="molecule type" value="Genomic_DNA"/>
</dbReference>
<feature type="compositionally biased region" description="Low complexity" evidence="1">
    <location>
        <begin position="186"/>
        <end position="205"/>
    </location>
</feature>
<dbReference type="Gene3D" id="1.25.40.420">
    <property type="match status" value="1"/>
</dbReference>
<dbReference type="PANTHER" id="PTHR45774">
    <property type="entry name" value="BTB/POZ DOMAIN-CONTAINING"/>
    <property type="match status" value="1"/>
</dbReference>
<feature type="compositionally biased region" description="Acidic residues" evidence="1">
    <location>
        <begin position="168"/>
        <end position="184"/>
    </location>
</feature>
<feature type="compositionally biased region" description="Polar residues" evidence="1">
    <location>
        <begin position="12"/>
        <end position="24"/>
    </location>
</feature>
<dbReference type="Proteomes" id="UP000198287">
    <property type="component" value="Unassembled WGS sequence"/>
</dbReference>
<gene>
    <name evidence="3" type="ORF">Fcan01_00309</name>
</gene>
<dbReference type="Pfam" id="PF07707">
    <property type="entry name" value="BACK"/>
    <property type="match status" value="1"/>
</dbReference>
<evidence type="ECO:0000259" key="2">
    <source>
        <dbReference type="SMART" id="SM00875"/>
    </source>
</evidence>
<feature type="compositionally biased region" description="Pro residues" evidence="1">
    <location>
        <begin position="136"/>
        <end position="146"/>
    </location>
</feature>
<dbReference type="SMART" id="SM00875">
    <property type="entry name" value="BACK"/>
    <property type="match status" value="1"/>
</dbReference>
<feature type="compositionally biased region" description="Basic and acidic residues" evidence="1">
    <location>
        <begin position="1"/>
        <end position="11"/>
    </location>
</feature>